<evidence type="ECO:0000313" key="2">
    <source>
        <dbReference type="EMBL" id="KAH9840199.1"/>
    </source>
</evidence>
<feature type="region of interest" description="Disordered" evidence="1">
    <location>
        <begin position="431"/>
        <end position="532"/>
    </location>
</feature>
<name>A0ABQ8KP40_9APHY</name>
<feature type="compositionally biased region" description="Acidic residues" evidence="1">
    <location>
        <begin position="448"/>
        <end position="466"/>
    </location>
</feature>
<dbReference type="EMBL" id="JADCUA010000005">
    <property type="protein sequence ID" value="KAH9840199.1"/>
    <property type="molecule type" value="Genomic_DNA"/>
</dbReference>
<dbReference type="GeneID" id="72001007"/>
<sequence>MHEVELGVWKALFTHLVRILYASAPTGVLVFEMDRRYRQISTFGRGSIRRFAENASEMKKMAARDFEDLLQCAIPVFEGLLPQPYDKSLTTLLYRFAEWHALAKLRMQSESSIEYLKLATRDLGQALRYFRDHVCPAFNTTELPREAESRARRAEKSGLRTSHARQAKTLNLDTYKFHSFGDYPFIIPWCGPLGLYSTQDVSARHGYYIPSSFSLEGRNQESHSSHSSHGSHHFQPSDSEPLPYTDINMHHHVSDSRESSHHLDAFVHRLGTDPAGTRFVPKLKGHLLSRLLGKDFDGDEEQYSRDELDSLQIVGNKIYAHQVLRVNFTTYDVRRDQDSVNPRTHSDVMVHSCETEAGAHPYWYARVLGIFHADVYQHGRNVRNRSVQRMEFLWVRWFVSTLACDLDLTFRFFRFVDRDMVMRYYGLGVGHTSPHSQHKDQDAPMVDPEPDELEAEEDGDPDEDLSELGLGVNTATVDEWDPESIEPDVEVEGDEELDVEQDDEEVDDWGEDEPDDEDDEDTYDIDDLYLNS</sequence>
<proteinExistence type="predicted"/>
<reference evidence="2 3" key="1">
    <citation type="journal article" date="2021" name="Environ. Microbiol.">
        <title>Gene family expansions and transcriptome signatures uncover fungal adaptations to wood decay.</title>
        <authorList>
            <person name="Hage H."/>
            <person name="Miyauchi S."/>
            <person name="Viragh M."/>
            <person name="Drula E."/>
            <person name="Min B."/>
            <person name="Chaduli D."/>
            <person name="Navarro D."/>
            <person name="Favel A."/>
            <person name="Norest M."/>
            <person name="Lesage-Meessen L."/>
            <person name="Balint B."/>
            <person name="Merenyi Z."/>
            <person name="de Eugenio L."/>
            <person name="Morin E."/>
            <person name="Martinez A.T."/>
            <person name="Baldrian P."/>
            <person name="Stursova M."/>
            <person name="Martinez M.J."/>
            <person name="Novotny C."/>
            <person name="Magnuson J.K."/>
            <person name="Spatafora J.W."/>
            <person name="Maurice S."/>
            <person name="Pangilinan J."/>
            <person name="Andreopoulos W."/>
            <person name="LaButti K."/>
            <person name="Hundley H."/>
            <person name="Na H."/>
            <person name="Kuo A."/>
            <person name="Barry K."/>
            <person name="Lipzen A."/>
            <person name="Henrissat B."/>
            <person name="Riley R."/>
            <person name="Ahrendt S."/>
            <person name="Nagy L.G."/>
            <person name="Grigoriev I.V."/>
            <person name="Martin F."/>
            <person name="Rosso M.N."/>
        </authorList>
    </citation>
    <scope>NUCLEOTIDE SEQUENCE [LARGE SCALE GENOMIC DNA]</scope>
    <source>
        <strain evidence="2 3">CIRM-BRFM 1785</strain>
    </source>
</reference>
<organism evidence="2 3">
    <name type="scientific">Rhodofomes roseus</name>
    <dbReference type="NCBI Taxonomy" id="34475"/>
    <lineage>
        <taxon>Eukaryota</taxon>
        <taxon>Fungi</taxon>
        <taxon>Dikarya</taxon>
        <taxon>Basidiomycota</taxon>
        <taxon>Agaricomycotina</taxon>
        <taxon>Agaricomycetes</taxon>
        <taxon>Polyporales</taxon>
        <taxon>Rhodofomes</taxon>
    </lineage>
</organism>
<dbReference type="Proteomes" id="UP000814176">
    <property type="component" value="Unassembled WGS sequence"/>
</dbReference>
<gene>
    <name evidence="2" type="ORF">C8Q71DRAFT_702877</name>
</gene>
<keyword evidence="3" id="KW-1185">Reference proteome</keyword>
<protein>
    <submittedName>
        <fullName evidence="2">Uncharacterized protein</fullName>
    </submittedName>
</protein>
<evidence type="ECO:0000256" key="1">
    <source>
        <dbReference type="SAM" id="MobiDB-lite"/>
    </source>
</evidence>
<comment type="caution">
    <text evidence="2">The sequence shown here is derived from an EMBL/GenBank/DDBJ whole genome shotgun (WGS) entry which is preliminary data.</text>
</comment>
<dbReference type="RefSeq" id="XP_047781849.1">
    <property type="nucleotide sequence ID" value="XM_047920275.1"/>
</dbReference>
<accession>A0ABQ8KP40</accession>
<evidence type="ECO:0000313" key="3">
    <source>
        <dbReference type="Proteomes" id="UP000814176"/>
    </source>
</evidence>
<feature type="region of interest" description="Disordered" evidence="1">
    <location>
        <begin position="218"/>
        <end position="247"/>
    </location>
</feature>
<feature type="compositionally biased region" description="Acidic residues" evidence="1">
    <location>
        <begin position="478"/>
        <end position="532"/>
    </location>
</feature>